<keyword evidence="3" id="KW-1185">Reference proteome</keyword>
<name>A0A563EL86_9PSEU</name>
<dbReference type="AlphaFoldDB" id="A0A563EL86"/>
<dbReference type="EMBL" id="VOBR01000028">
    <property type="protein sequence ID" value="TWP47037.1"/>
    <property type="molecule type" value="Genomic_DNA"/>
</dbReference>
<dbReference type="OrthoDB" id="120315at2"/>
<evidence type="ECO:0000313" key="3">
    <source>
        <dbReference type="Proteomes" id="UP000316639"/>
    </source>
</evidence>
<comment type="caution">
    <text evidence="2">The sequence shown here is derived from an EMBL/GenBank/DDBJ whole genome shotgun (WGS) entry which is preliminary data.</text>
</comment>
<gene>
    <name evidence="2" type="ORF">FKR81_33875</name>
</gene>
<dbReference type="Pfam" id="PF02148">
    <property type="entry name" value="zf-UBP"/>
    <property type="match status" value="1"/>
</dbReference>
<dbReference type="InterPro" id="IPR013083">
    <property type="entry name" value="Znf_RING/FYVE/PHD"/>
</dbReference>
<dbReference type="PROSITE" id="PS50271">
    <property type="entry name" value="ZF_UBP"/>
    <property type="match status" value="1"/>
</dbReference>
<dbReference type="Gene3D" id="3.30.40.10">
    <property type="entry name" value="Zinc/RING finger domain, C3HC4 (zinc finger)"/>
    <property type="match status" value="1"/>
</dbReference>
<dbReference type="GO" id="GO:0008270">
    <property type="term" value="F:zinc ion binding"/>
    <property type="evidence" value="ECO:0007669"/>
    <property type="project" value="InterPro"/>
</dbReference>
<dbReference type="InterPro" id="IPR001607">
    <property type="entry name" value="Znf_UBP"/>
</dbReference>
<protein>
    <submittedName>
        <fullName evidence="2">UBP-type zinc finger domain-containing protein</fullName>
    </submittedName>
</protein>
<sequence length="97" mass="10204">MSPTRGAFVTSSACSHIAAISQEPAPSTEEGCEDCIANGSRGWVHLRLCLACGHVGCCDSSPGKHASKHAAADGHPVIRSFEPGETWRWCFIDHVGG</sequence>
<evidence type="ECO:0000313" key="2">
    <source>
        <dbReference type="EMBL" id="TWP47037.1"/>
    </source>
</evidence>
<dbReference type="Proteomes" id="UP000316639">
    <property type="component" value="Unassembled WGS sequence"/>
</dbReference>
<evidence type="ECO:0000259" key="1">
    <source>
        <dbReference type="PROSITE" id="PS50271"/>
    </source>
</evidence>
<dbReference type="SUPFAM" id="SSF57850">
    <property type="entry name" value="RING/U-box"/>
    <property type="match status" value="1"/>
</dbReference>
<feature type="domain" description="UBP-type" evidence="1">
    <location>
        <begin position="12"/>
        <end position="97"/>
    </location>
</feature>
<proteinExistence type="predicted"/>
<reference evidence="2 3" key="1">
    <citation type="submission" date="2019-07" db="EMBL/GenBank/DDBJ databases">
        <title>Lentzea xizangensis sp. nov., isolated from Qinghai-Tibetan Plateau Soils.</title>
        <authorList>
            <person name="Huang J."/>
        </authorList>
    </citation>
    <scope>NUCLEOTIDE SEQUENCE [LARGE SCALE GENOMIC DNA]</scope>
    <source>
        <strain evidence="2 3">FXJ1.1311</strain>
    </source>
</reference>
<accession>A0A563EL86</accession>
<organism evidence="2 3">
    <name type="scientific">Lentzea tibetensis</name>
    <dbReference type="NCBI Taxonomy" id="2591470"/>
    <lineage>
        <taxon>Bacteria</taxon>
        <taxon>Bacillati</taxon>
        <taxon>Actinomycetota</taxon>
        <taxon>Actinomycetes</taxon>
        <taxon>Pseudonocardiales</taxon>
        <taxon>Pseudonocardiaceae</taxon>
        <taxon>Lentzea</taxon>
    </lineage>
</organism>